<evidence type="ECO:0000259" key="1">
    <source>
        <dbReference type="Pfam" id="PF04230"/>
    </source>
</evidence>
<dbReference type="SUPFAM" id="SSF53756">
    <property type="entry name" value="UDP-Glycosyltransferase/glycogen phosphorylase"/>
    <property type="match status" value="1"/>
</dbReference>
<gene>
    <name evidence="2" type="ORF">SAMN02745194_00364</name>
</gene>
<evidence type="ECO:0000313" key="3">
    <source>
        <dbReference type="Proteomes" id="UP000184387"/>
    </source>
</evidence>
<protein>
    <submittedName>
        <fullName evidence="2">Polysaccharide pyruvyl transferase</fullName>
    </submittedName>
</protein>
<dbReference type="AlphaFoldDB" id="A0A1M6B4W5"/>
<sequence length="420" mass="45106">MPSAMPRRVLLSGVFDMRNYGDLLFPLVARERLAPHGIAVQPVAPTNGLTTLADAIPPVAFSETMRPGMDADAVLIGGGYVIHTHPMDFLEQYQLGDTGDWAASSLWLGMTLTGALRDVPVLWNAPGVPHPFTPRQLPIVAAAMRAADYVSVRDRGSAELLSAPTDLPVSIVPDPIADLARLWPRKVLEEPYRRLAARKGFPAEARILALHVRDRSMIGLGAEGLAELIDGFAAARGLTPLLVAVGAAHDDPRIASEVARHMPHPPVVLDDPESLLEITAAFAHAACYVGASLHGYVAASAYGVPGVLVARPAYRKFTGFLEHVGREGDLARDWPAAFAIGRDRAEEDASPRIPPAVHAALDAHWVRILRGIDDPAQGHAARRDFPAALLRLGMETAGAGWALRPFLARTSMARHRQKTG</sequence>
<reference evidence="2 3" key="1">
    <citation type="submission" date="2016-11" db="EMBL/GenBank/DDBJ databases">
        <authorList>
            <person name="Jaros S."/>
            <person name="Januszkiewicz K."/>
            <person name="Wedrychowicz H."/>
        </authorList>
    </citation>
    <scope>NUCLEOTIDE SEQUENCE [LARGE SCALE GENOMIC DNA]</scope>
    <source>
        <strain evidence="2 3">DSM 14916</strain>
    </source>
</reference>
<dbReference type="RefSeq" id="WP_073130774.1">
    <property type="nucleotide sequence ID" value="NZ_FQZF01000002.1"/>
</dbReference>
<keyword evidence="3" id="KW-1185">Reference proteome</keyword>
<dbReference type="Proteomes" id="UP000184387">
    <property type="component" value="Unassembled WGS sequence"/>
</dbReference>
<dbReference type="Gene3D" id="3.40.50.2000">
    <property type="entry name" value="Glycogen Phosphorylase B"/>
    <property type="match status" value="1"/>
</dbReference>
<evidence type="ECO:0000313" key="2">
    <source>
        <dbReference type="EMBL" id="SHI43804.1"/>
    </source>
</evidence>
<dbReference type="EMBL" id="FQZF01000002">
    <property type="protein sequence ID" value="SHI43804.1"/>
    <property type="molecule type" value="Genomic_DNA"/>
</dbReference>
<accession>A0A1M6B4W5</accession>
<dbReference type="STRING" id="198092.SAMN02745194_00364"/>
<feature type="domain" description="Polysaccharide pyruvyl transferase" evidence="1">
    <location>
        <begin position="19"/>
        <end position="310"/>
    </location>
</feature>
<dbReference type="InterPro" id="IPR007345">
    <property type="entry name" value="Polysacch_pyruvyl_Trfase"/>
</dbReference>
<name>A0A1M6B4W5_9PROT</name>
<dbReference type="GO" id="GO:0016740">
    <property type="term" value="F:transferase activity"/>
    <property type="evidence" value="ECO:0007669"/>
    <property type="project" value="UniProtKB-KW"/>
</dbReference>
<proteinExistence type="predicted"/>
<dbReference type="Pfam" id="PF04230">
    <property type="entry name" value="PS_pyruv_trans"/>
    <property type="match status" value="1"/>
</dbReference>
<dbReference type="OrthoDB" id="1425928at2"/>
<organism evidence="2 3">
    <name type="scientific">Muricoccus roseus</name>
    <dbReference type="NCBI Taxonomy" id="198092"/>
    <lineage>
        <taxon>Bacteria</taxon>
        <taxon>Pseudomonadati</taxon>
        <taxon>Pseudomonadota</taxon>
        <taxon>Alphaproteobacteria</taxon>
        <taxon>Acetobacterales</taxon>
        <taxon>Roseomonadaceae</taxon>
        <taxon>Muricoccus</taxon>
    </lineage>
</organism>
<keyword evidence="2" id="KW-0808">Transferase</keyword>